<reference evidence="2" key="1">
    <citation type="submission" date="2022-06" db="EMBL/GenBank/DDBJ databases">
        <title>Novel species in genus nocardia.</title>
        <authorList>
            <person name="Li F."/>
        </authorList>
    </citation>
    <scope>NUCLEOTIDE SEQUENCE</scope>
    <source>
        <strain evidence="2">CDC141</strain>
    </source>
</reference>
<name>A0A9X2E402_9NOCA</name>
<dbReference type="Proteomes" id="UP001139157">
    <property type="component" value="Unassembled WGS sequence"/>
</dbReference>
<evidence type="ECO:0000313" key="3">
    <source>
        <dbReference type="Proteomes" id="UP001139157"/>
    </source>
</evidence>
<evidence type="ECO:0000313" key="2">
    <source>
        <dbReference type="EMBL" id="MCM6772410.1"/>
    </source>
</evidence>
<dbReference type="RefSeq" id="WP_251909267.1">
    <property type="nucleotide sequence ID" value="NZ_JAMRXG010000001.1"/>
</dbReference>
<keyword evidence="3" id="KW-1185">Reference proteome</keyword>
<sequence>MTSMVLSVAETERAAMNLKCGSARAAGGEEGPRSEEPVLGDLGQGQVQHDHDGQSEEETTGQRWEAEGMGDGGGREQYRQ</sequence>
<evidence type="ECO:0000256" key="1">
    <source>
        <dbReference type="SAM" id="MobiDB-lite"/>
    </source>
</evidence>
<accession>A0A9X2E402</accession>
<dbReference type="EMBL" id="JAMRXG010000001">
    <property type="protein sequence ID" value="MCM6772410.1"/>
    <property type="molecule type" value="Genomic_DNA"/>
</dbReference>
<organism evidence="2 3">
    <name type="scientific">Nocardia pulmonis</name>
    <dbReference type="NCBI Taxonomy" id="2951408"/>
    <lineage>
        <taxon>Bacteria</taxon>
        <taxon>Bacillati</taxon>
        <taxon>Actinomycetota</taxon>
        <taxon>Actinomycetes</taxon>
        <taxon>Mycobacteriales</taxon>
        <taxon>Nocardiaceae</taxon>
        <taxon>Nocardia</taxon>
    </lineage>
</organism>
<feature type="region of interest" description="Disordered" evidence="1">
    <location>
        <begin position="20"/>
        <end position="80"/>
    </location>
</feature>
<protein>
    <submittedName>
        <fullName evidence="2">Uncharacterized protein</fullName>
    </submittedName>
</protein>
<dbReference type="AlphaFoldDB" id="A0A9X2E402"/>
<gene>
    <name evidence="2" type="ORF">NDR86_02865</name>
</gene>
<proteinExistence type="predicted"/>
<comment type="caution">
    <text evidence="2">The sequence shown here is derived from an EMBL/GenBank/DDBJ whole genome shotgun (WGS) entry which is preliminary data.</text>
</comment>